<dbReference type="GO" id="GO:0003676">
    <property type="term" value="F:nucleic acid binding"/>
    <property type="evidence" value="ECO:0007669"/>
    <property type="project" value="InterPro"/>
</dbReference>
<dbReference type="PANTHER" id="PTHR23329">
    <property type="entry name" value="TUFTELIN-INTERACTING PROTEIN 11-RELATED"/>
    <property type="match status" value="1"/>
</dbReference>
<dbReference type="PANTHER" id="PTHR23329:SF1">
    <property type="entry name" value="TUFTELIN-INTERACTING PROTEIN 11"/>
    <property type="match status" value="1"/>
</dbReference>
<feature type="compositionally biased region" description="Acidic residues" evidence="2">
    <location>
        <begin position="100"/>
        <end position="109"/>
    </location>
</feature>
<dbReference type="Proteomes" id="UP000006038">
    <property type="component" value="Chromosome 1"/>
</dbReference>
<evidence type="ECO:0000313" key="4">
    <source>
        <dbReference type="EnsemblPlants" id="OB01G23130.1"/>
    </source>
</evidence>
<comment type="similarity">
    <text evidence="1">Belongs to the TFP11/STIP family.</text>
</comment>
<dbReference type="SMART" id="SM00443">
    <property type="entry name" value="G_patch"/>
    <property type="match status" value="1"/>
</dbReference>
<dbReference type="Gramene" id="OB01G23130.1">
    <property type="protein sequence ID" value="OB01G23130.1"/>
    <property type="gene ID" value="OB01G23130"/>
</dbReference>
<dbReference type="InterPro" id="IPR045211">
    <property type="entry name" value="TFP11/STIP/Ntr1"/>
</dbReference>
<evidence type="ECO:0000313" key="5">
    <source>
        <dbReference type="Proteomes" id="UP000006038"/>
    </source>
</evidence>
<evidence type="ECO:0000259" key="3">
    <source>
        <dbReference type="PROSITE" id="PS50174"/>
    </source>
</evidence>
<feature type="compositionally biased region" description="Low complexity" evidence="2">
    <location>
        <begin position="62"/>
        <end position="99"/>
    </location>
</feature>
<dbReference type="AlphaFoldDB" id="J3KZA7"/>
<dbReference type="EnsemblPlants" id="OB01G23130.1">
    <property type="protein sequence ID" value="OB01G23130.1"/>
    <property type="gene ID" value="OB01G23130"/>
</dbReference>
<dbReference type="InterPro" id="IPR022783">
    <property type="entry name" value="GCFC_dom"/>
</dbReference>
<evidence type="ECO:0000256" key="1">
    <source>
        <dbReference type="ARBA" id="ARBA00010900"/>
    </source>
</evidence>
<accession>J3KZA7</accession>
<dbReference type="InterPro" id="IPR000467">
    <property type="entry name" value="G_patch_dom"/>
</dbReference>
<dbReference type="PROSITE" id="PS50174">
    <property type="entry name" value="G_PATCH"/>
    <property type="match status" value="1"/>
</dbReference>
<protein>
    <recommendedName>
        <fullName evidence="3">G-patch domain-containing protein</fullName>
    </recommendedName>
</protein>
<reference evidence="4" key="2">
    <citation type="submission" date="2013-04" db="UniProtKB">
        <authorList>
            <consortium name="EnsemblPlants"/>
        </authorList>
    </citation>
    <scope>IDENTIFICATION</scope>
</reference>
<keyword evidence="5" id="KW-1185">Reference proteome</keyword>
<dbReference type="GO" id="GO:0071008">
    <property type="term" value="C:U2-type post-mRNA release spliceosomal complex"/>
    <property type="evidence" value="ECO:0007669"/>
    <property type="project" value="TreeGrafter"/>
</dbReference>
<dbReference type="eggNOG" id="KOG2184">
    <property type="taxonomic scope" value="Eukaryota"/>
</dbReference>
<organism evidence="4">
    <name type="scientific">Oryza brachyantha</name>
    <name type="common">malo sina</name>
    <dbReference type="NCBI Taxonomy" id="4533"/>
    <lineage>
        <taxon>Eukaryota</taxon>
        <taxon>Viridiplantae</taxon>
        <taxon>Streptophyta</taxon>
        <taxon>Embryophyta</taxon>
        <taxon>Tracheophyta</taxon>
        <taxon>Spermatophyta</taxon>
        <taxon>Magnoliopsida</taxon>
        <taxon>Liliopsida</taxon>
        <taxon>Poales</taxon>
        <taxon>Poaceae</taxon>
        <taxon>BOP clade</taxon>
        <taxon>Oryzoideae</taxon>
        <taxon>Oryzeae</taxon>
        <taxon>Oryzinae</taxon>
        <taxon>Oryza</taxon>
    </lineage>
</organism>
<reference evidence="4" key="1">
    <citation type="journal article" date="2013" name="Nat. Commun.">
        <title>Whole-genome sequencing of Oryza brachyantha reveals mechanisms underlying Oryza genome evolution.</title>
        <authorList>
            <person name="Chen J."/>
            <person name="Huang Q."/>
            <person name="Gao D."/>
            <person name="Wang J."/>
            <person name="Lang Y."/>
            <person name="Liu T."/>
            <person name="Li B."/>
            <person name="Bai Z."/>
            <person name="Luis Goicoechea J."/>
            <person name="Liang C."/>
            <person name="Chen C."/>
            <person name="Zhang W."/>
            <person name="Sun S."/>
            <person name="Liao Y."/>
            <person name="Zhang X."/>
            <person name="Yang L."/>
            <person name="Song C."/>
            <person name="Wang M."/>
            <person name="Shi J."/>
            <person name="Liu G."/>
            <person name="Liu J."/>
            <person name="Zhou H."/>
            <person name="Zhou W."/>
            <person name="Yu Q."/>
            <person name="An N."/>
            <person name="Chen Y."/>
            <person name="Cai Q."/>
            <person name="Wang B."/>
            <person name="Liu B."/>
            <person name="Min J."/>
            <person name="Huang Y."/>
            <person name="Wu H."/>
            <person name="Li Z."/>
            <person name="Zhang Y."/>
            <person name="Yin Y."/>
            <person name="Song W."/>
            <person name="Jiang J."/>
            <person name="Jackson S.A."/>
            <person name="Wing R.A."/>
            <person name="Wang J."/>
            <person name="Chen M."/>
        </authorList>
    </citation>
    <scope>NUCLEOTIDE SEQUENCE [LARGE SCALE GENOMIC DNA]</scope>
    <source>
        <strain evidence="4">cv. IRGC 101232</strain>
    </source>
</reference>
<dbReference type="Pfam" id="PF07842">
    <property type="entry name" value="GCFC"/>
    <property type="match status" value="1"/>
</dbReference>
<proteinExistence type="inferred from homology"/>
<name>J3KZA7_ORYBR</name>
<dbReference type="GO" id="GO:0000390">
    <property type="term" value="P:spliceosomal complex disassembly"/>
    <property type="evidence" value="ECO:0007669"/>
    <property type="project" value="InterPro"/>
</dbReference>
<feature type="region of interest" description="Disordered" evidence="2">
    <location>
        <begin position="44"/>
        <end position="126"/>
    </location>
</feature>
<sequence>MASSGYSSDCECEAMGELQTPLATPPHDADSIDAAATAVVVVSSNEASLGTPSPCDSDDELPSTNTNVAAVVVEVVSSDAPSPSDSSNAGNSGDPYEMSYDSDSDDDDYQLPPKKTYKKTNVAPVSEKRKELPPITFVRATRDDGDTDAVNYLDRPSTLPFRAACRYCYEPSPPPEPGSLASNQTVARMMERMNYVEGTGLGKHGHGIIDPVEGIYLAFLHELPVDNTEVQRAPDPDQLLDLRETRATETLQREGDEYAAARALERRRVRVRAANMRGCSPSAYDDGGEERASPKTQIIRALAALREEDRKGTLTMGALLHEFARLKREFPEAYRTGRLAYKAIRLAAPLLPPLVLPMGVDLEPPQIVASAEDWLPAWWSNVPATRWVTPWIAYFGHGRLRSVYKTIAKQLGRKFCKWGVTNEDYCSAAQWKDVMDPESWDEFVLQEYVLPRLRETLRSLKVSARLTWGRSNTFPLVMKWASLVPAKHMVPLLEEEFFGKWRSAIYRLLMGDRPPPEQATAWYEMWRELFTPELLADERVLVQLESGLDMINRAARGLPITKPEH</sequence>
<dbReference type="Pfam" id="PF01585">
    <property type="entry name" value="G-patch"/>
    <property type="match status" value="1"/>
</dbReference>
<dbReference type="HOGENOM" id="CLU_035192_0_0_1"/>
<feature type="domain" description="G-patch" evidence="3">
    <location>
        <begin position="182"/>
        <end position="213"/>
    </location>
</feature>
<dbReference type="STRING" id="4533.J3KZA7"/>
<dbReference type="OMA" id="DCECEAM"/>
<evidence type="ECO:0000256" key="2">
    <source>
        <dbReference type="SAM" id="MobiDB-lite"/>
    </source>
</evidence>